<dbReference type="VEuPathDB" id="FungiDB:SI65_07897"/>
<dbReference type="InterPro" id="IPR050660">
    <property type="entry name" value="NEK_Ser/Thr_kinase"/>
</dbReference>
<dbReference type="OrthoDB" id="5979581at2759"/>
<evidence type="ECO:0000256" key="4">
    <source>
        <dbReference type="ARBA" id="ARBA00022777"/>
    </source>
</evidence>
<accession>A0A1E3B7I6</accession>
<keyword evidence="8" id="KW-1185">Reference proteome</keyword>
<dbReference type="InterPro" id="IPR000719">
    <property type="entry name" value="Prot_kinase_dom"/>
</dbReference>
<comment type="caution">
    <text evidence="7">The sequence shown here is derived from an EMBL/GenBank/DDBJ whole genome shotgun (WGS) entry which is preliminary data.</text>
</comment>
<dbReference type="EMBL" id="JXNT01000010">
    <property type="protein sequence ID" value="ODM16932.1"/>
    <property type="molecule type" value="Genomic_DNA"/>
</dbReference>
<dbReference type="SUPFAM" id="SSF56112">
    <property type="entry name" value="Protein kinase-like (PK-like)"/>
    <property type="match status" value="1"/>
</dbReference>
<evidence type="ECO:0000313" key="7">
    <source>
        <dbReference type="EMBL" id="ODM16932.1"/>
    </source>
</evidence>
<dbReference type="GO" id="GO:0005524">
    <property type="term" value="F:ATP binding"/>
    <property type="evidence" value="ECO:0007669"/>
    <property type="project" value="UniProtKB-KW"/>
</dbReference>
<feature type="domain" description="Protein kinase" evidence="6">
    <location>
        <begin position="1"/>
        <end position="186"/>
    </location>
</feature>
<evidence type="ECO:0000259" key="6">
    <source>
        <dbReference type="PROSITE" id="PS50011"/>
    </source>
</evidence>
<protein>
    <recommendedName>
        <fullName evidence="1">non-specific serine/threonine protein kinase</fullName>
        <ecNumber evidence="1">2.7.11.1</ecNumber>
    </recommendedName>
</protein>
<keyword evidence="5" id="KW-0067">ATP-binding</keyword>
<evidence type="ECO:0000256" key="5">
    <source>
        <dbReference type="ARBA" id="ARBA00022840"/>
    </source>
</evidence>
<dbReference type="Pfam" id="PF00069">
    <property type="entry name" value="Pkinase"/>
    <property type="match status" value="1"/>
</dbReference>
<dbReference type="InterPro" id="IPR011009">
    <property type="entry name" value="Kinase-like_dom_sf"/>
</dbReference>
<sequence>MALRRYGSEKQVRISPSQKPGYCSDFGEAFSPSHELKYESHTPLAIRPPEARFEPTKPLSFSSDIWSLACTIWTIIAQRPLFKNFLATQDDMTHEHVDALGILPPEWWEKWEARQRRFTEDGTPINRNPFRSWANRFEDSIQEPRRECGMPPIDQVEQDAISAMLRSMLSFRPEHRPTAKQVLESE</sequence>
<dbReference type="PROSITE" id="PS50011">
    <property type="entry name" value="PROTEIN_KINASE_DOM"/>
    <property type="match status" value="1"/>
</dbReference>
<dbReference type="EC" id="2.7.11.1" evidence="1"/>
<dbReference type="STRING" id="573508.A0A1E3B7I6"/>
<evidence type="ECO:0000256" key="1">
    <source>
        <dbReference type="ARBA" id="ARBA00012513"/>
    </source>
</evidence>
<dbReference type="AlphaFoldDB" id="A0A1E3B7I6"/>
<dbReference type="Proteomes" id="UP000094569">
    <property type="component" value="Unassembled WGS sequence"/>
</dbReference>
<evidence type="ECO:0000256" key="2">
    <source>
        <dbReference type="ARBA" id="ARBA00022679"/>
    </source>
</evidence>
<dbReference type="Gene3D" id="1.10.510.10">
    <property type="entry name" value="Transferase(Phosphotransferase) domain 1"/>
    <property type="match status" value="1"/>
</dbReference>
<reference evidence="7 8" key="1">
    <citation type="journal article" date="2016" name="BMC Genomics">
        <title>Comparative genomic and transcriptomic analyses of the Fuzhuan brick tea-fermentation fungus Aspergillus cristatus.</title>
        <authorList>
            <person name="Ge Y."/>
            <person name="Wang Y."/>
            <person name="Liu Y."/>
            <person name="Tan Y."/>
            <person name="Ren X."/>
            <person name="Zhang X."/>
            <person name="Hyde K.D."/>
            <person name="Liu Y."/>
            <person name="Liu Z."/>
        </authorList>
    </citation>
    <scope>NUCLEOTIDE SEQUENCE [LARGE SCALE GENOMIC DNA]</scope>
    <source>
        <strain evidence="7 8">GZAAS20.1005</strain>
    </source>
</reference>
<keyword evidence="3" id="KW-0547">Nucleotide-binding</keyword>
<evidence type="ECO:0000313" key="8">
    <source>
        <dbReference type="Proteomes" id="UP000094569"/>
    </source>
</evidence>
<dbReference type="GO" id="GO:0004674">
    <property type="term" value="F:protein serine/threonine kinase activity"/>
    <property type="evidence" value="ECO:0007669"/>
    <property type="project" value="UniProtKB-EC"/>
</dbReference>
<keyword evidence="4" id="KW-0418">Kinase</keyword>
<proteinExistence type="predicted"/>
<evidence type="ECO:0000256" key="3">
    <source>
        <dbReference type="ARBA" id="ARBA00022741"/>
    </source>
</evidence>
<organism evidence="7 8">
    <name type="scientific">Aspergillus cristatus</name>
    <name type="common">Chinese Fuzhuan brick tea-fermentation fungus</name>
    <name type="synonym">Eurotium cristatum</name>
    <dbReference type="NCBI Taxonomy" id="573508"/>
    <lineage>
        <taxon>Eukaryota</taxon>
        <taxon>Fungi</taxon>
        <taxon>Dikarya</taxon>
        <taxon>Ascomycota</taxon>
        <taxon>Pezizomycotina</taxon>
        <taxon>Eurotiomycetes</taxon>
        <taxon>Eurotiomycetidae</taxon>
        <taxon>Eurotiales</taxon>
        <taxon>Aspergillaceae</taxon>
        <taxon>Aspergillus</taxon>
        <taxon>Aspergillus subgen. Aspergillus</taxon>
    </lineage>
</organism>
<gene>
    <name evidence="7" type="ORF">SI65_07897</name>
</gene>
<name>A0A1E3B7I6_ASPCR</name>
<keyword evidence="2" id="KW-0808">Transferase</keyword>
<dbReference type="PANTHER" id="PTHR43671:SF13">
    <property type="entry name" value="SERINE_THREONINE-PROTEIN KINASE NEK2"/>
    <property type="match status" value="1"/>
</dbReference>
<dbReference type="PANTHER" id="PTHR43671">
    <property type="entry name" value="SERINE/THREONINE-PROTEIN KINASE NEK"/>
    <property type="match status" value="1"/>
</dbReference>